<dbReference type="PROSITE" id="PS50893">
    <property type="entry name" value="ABC_TRANSPORTER_2"/>
    <property type="match status" value="1"/>
</dbReference>
<feature type="domain" description="ABC transmembrane type-1" evidence="9">
    <location>
        <begin position="17"/>
        <end position="300"/>
    </location>
</feature>
<keyword evidence="6 7" id="KW-0472">Membrane</keyword>
<dbReference type="Pfam" id="PF00005">
    <property type="entry name" value="ABC_tran"/>
    <property type="match status" value="1"/>
</dbReference>
<dbReference type="EMBL" id="FOEH01000004">
    <property type="protein sequence ID" value="SEQ63091.1"/>
    <property type="molecule type" value="Genomic_DNA"/>
</dbReference>
<organism evidence="10 11">
    <name type="scientific">Virgibacillus subterraneus</name>
    <dbReference type="NCBI Taxonomy" id="621109"/>
    <lineage>
        <taxon>Bacteria</taxon>
        <taxon>Bacillati</taxon>
        <taxon>Bacillota</taxon>
        <taxon>Bacilli</taxon>
        <taxon>Bacillales</taxon>
        <taxon>Bacillaceae</taxon>
        <taxon>Virgibacillus</taxon>
    </lineage>
</organism>
<evidence type="ECO:0000259" key="9">
    <source>
        <dbReference type="PROSITE" id="PS50929"/>
    </source>
</evidence>
<keyword evidence="4 10" id="KW-0067">ATP-binding</keyword>
<evidence type="ECO:0000259" key="8">
    <source>
        <dbReference type="PROSITE" id="PS50893"/>
    </source>
</evidence>
<dbReference type="NCBIfam" id="TIGR02857">
    <property type="entry name" value="CydD"/>
    <property type="match status" value="1"/>
</dbReference>
<dbReference type="CDD" id="cd18584">
    <property type="entry name" value="ABC_6TM_AarD_CydD"/>
    <property type="match status" value="1"/>
</dbReference>
<feature type="transmembrane region" description="Helical" evidence="7">
    <location>
        <begin position="15"/>
        <end position="37"/>
    </location>
</feature>
<reference evidence="10 11" key="1">
    <citation type="submission" date="2016-10" db="EMBL/GenBank/DDBJ databases">
        <authorList>
            <person name="Varghese N."/>
            <person name="Submissions S."/>
        </authorList>
    </citation>
    <scope>NUCLEOTIDE SEQUENCE [LARGE SCALE GENOMIC DNA]</scope>
    <source>
        <strain evidence="10 11">CGMCC 1.7734</strain>
    </source>
</reference>
<dbReference type="InterPro" id="IPR039421">
    <property type="entry name" value="Type_1_exporter"/>
</dbReference>
<evidence type="ECO:0000256" key="7">
    <source>
        <dbReference type="SAM" id="Phobius"/>
    </source>
</evidence>
<dbReference type="Proteomes" id="UP000198733">
    <property type="component" value="Unassembled WGS sequence"/>
</dbReference>
<evidence type="ECO:0000313" key="10">
    <source>
        <dbReference type="EMBL" id="SEQ63091.1"/>
    </source>
</evidence>
<comment type="subcellular location">
    <subcellularLocation>
        <location evidence="1">Cell membrane</location>
        <topology evidence="1">Multi-pass membrane protein</topology>
    </subcellularLocation>
</comment>
<gene>
    <name evidence="10" type="ORF">SAMN05216232_2924</name>
</gene>
<evidence type="ECO:0000256" key="1">
    <source>
        <dbReference type="ARBA" id="ARBA00004651"/>
    </source>
</evidence>
<dbReference type="SUPFAM" id="SSF52540">
    <property type="entry name" value="P-loop containing nucleoside triphosphate hydrolases"/>
    <property type="match status" value="1"/>
</dbReference>
<dbReference type="SMART" id="SM00382">
    <property type="entry name" value="AAA"/>
    <property type="match status" value="1"/>
</dbReference>
<dbReference type="RefSeq" id="WP_092505154.1">
    <property type="nucleotide sequence ID" value="NZ_FOEH01000004.1"/>
</dbReference>
<evidence type="ECO:0000256" key="2">
    <source>
        <dbReference type="ARBA" id="ARBA00022692"/>
    </source>
</evidence>
<dbReference type="SUPFAM" id="SSF90123">
    <property type="entry name" value="ABC transporter transmembrane region"/>
    <property type="match status" value="1"/>
</dbReference>
<comment type="caution">
    <text evidence="10">The sequence shown here is derived from an EMBL/GenBank/DDBJ whole genome shotgun (WGS) entry which is preliminary data.</text>
</comment>
<keyword evidence="5 7" id="KW-1133">Transmembrane helix</keyword>
<dbReference type="PROSITE" id="PS00211">
    <property type="entry name" value="ABC_TRANSPORTER_1"/>
    <property type="match status" value="1"/>
</dbReference>
<feature type="transmembrane region" description="Helical" evidence="7">
    <location>
        <begin position="157"/>
        <end position="176"/>
    </location>
</feature>
<protein>
    <submittedName>
        <fullName evidence="10">ATP-binding cassette, subfamily C, CydD</fullName>
    </submittedName>
</protein>
<dbReference type="InterPro" id="IPR027417">
    <property type="entry name" value="P-loop_NTPase"/>
</dbReference>
<evidence type="ECO:0000256" key="3">
    <source>
        <dbReference type="ARBA" id="ARBA00022741"/>
    </source>
</evidence>
<dbReference type="PANTHER" id="PTHR24221">
    <property type="entry name" value="ATP-BINDING CASSETTE SUB-FAMILY B"/>
    <property type="match status" value="1"/>
</dbReference>
<dbReference type="InterPro" id="IPR036640">
    <property type="entry name" value="ABC1_TM_sf"/>
</dbReference>
<dbReference type="Gene3D" id="3.40.50.300">
    <property type="entry name" value="P-loop containing nucleotide triphosphate hydrolases"/>
    <property type="match status" value="1"/>
</dbReference>
<keyword evidence="3" id="KW-0547">Nucleotide-binding</keyword>
<dbReference type="InterPro" id="IPR017871">
    <property type="entry name" value="ABC_transporter-like_CS"/>
</dbReference>
<dbReference type="Gene3D" id="1.20.1560.10">
    <property type="entry name" value="ABC transporter type 1, transmembrane domain"/>
    <property type="match status" value="1"/>
</dbReference>
<dbReference type="InterPro" id="IPR003593">
    <property type="entry name" value="AAA+_ATPase"/>
</dbReference>
<feature type="transmembrane region" description="Helical" evidence="7">
    <location>
        <begin position="236"/>
        <end position="257"/>
    </location>
</feature>
<dbReference type="Pfam" id="PF00664">
    <property type="entry name" value="ABC_membrane"/>
    <property type="match status" value="1"/>
</dbReference>
<dbReference type="PANTHER" id="PTHR24221:SF614">
    <property type="entry name" value="GLUTATHIONE_L-CYSTEINE TRANSPORT SYSTEM ATP-BINDING_PERMEASE PROTEIN CYDC"/>
    <property type="match status" value="1"/>
</dbReference>
<feature type="domain" description="ABC transporter" evidence="8">
    <location>
        <begin position="334"/>
        <end position="570"/>
    </location>
</feature>
<dbReference type="GO" id="GO:0005524">
    <property type="term" value="F:ATP binding"/>
    <property type="evidence" value="ECO:0007669"/>
    <property type="project" value="UniProtKB-KW"/>
</dbReference>
<evidence type="ECO:0000256" key="5">
    <source>
        <dbReference type="ARBA" id="ARBA00022989"/>
    </source>
</evidence>
<keyword evidence="2 7" id="KW-0812">Transmembrane</keyword>
<dbReference type="InterPro" id="IPR011527">
    <property type="entry name" value="ABC1_TM_dom"/>
</dbReference>
<evidence type="ECO:0000313" key="11">
    <source>
        <dbReference type="Proteomes" id="UP000198733"/>
    </source>
</evidence>
<keyword evidence="11" id="KW-1185">Reference proteome</keyword>
<sequence>MSTLKDIAFTQKKSISLLFASSIITGAMIILQAYFFVAVIDGVFLQGMSFSGVLPMLGGLLLALLARTILTYISGREGVQMAAKAKTDFRKKLLSKFSGNPVQNSLQGQSGQKVSVMMDAVDEIESYFSQYLPQVIQTAFIPLLILVVAFTQHVNTGIILIITAPFIPLFMIIIGMQTKKKSEEQLDKLASFSGKFLDTLQGLTTLKLFSRAKQQKEAIKKSSLGFRDATMEILKVAFTSSFMLELISMLSIGIVALELAIQLIIYKSISFFTAFFILVLVPEFYTSLKELGSSFHNSRSSMGAANKVAEELEETEQIIPWGNKTLSENSPPAISLRGVAYSYGEDQFSLINIDTIIPPYNQIAIVGQTGSGKSTLLHLIAGLITPSEGKVIINNNSLMTDYQEQDWFNHLSYISQHPYIFSGSIAENIAIGGKTDASRTSIEKAAEKAGIAEMIHSLENGYDTQVGEAGRGLSGGEKQRVAIARAFLKKPSIILFDEPTTGLDLYTEKILQDSINELSQNSTVVTVAHRLHTIKNADKILFLENGRLISEGTHKELIKSIATYRDMVSIQQGGTPE</sequence>
<dbReference type="PROSITE" id="PS50929">
    <property type="entry name" value="ABC_TM1F"/>
    <property type="match status" value="1"/>
</dbReference>
<proteinExistence type="predicted"/>
<feature type="transmembrane region" description="Helical" evidence="7">
    <location>
        <begin position="131"/>
        <end position="151"/>
    </location>
</feature>
<feature type="transmembrane region" description="Helical" evidence="7">
    <location>
        <begin position="43"/>
        <end position="66"/>
    </location>
</feature>
<evidence type="ECO:0000256" key="6">
    <source>
        <dbReference type="ARBA" id="ARBA00023136"/>
    </source>
</evidence>
<dbReference type="InterPro" id="IPR014216">
    <property type="entry name" value="ABC_transptr_CydD"/>
</dbReference>
<name>A0A1H9HL53_9BACI</name>
<dbReference type="InterPro" id="IPR003439">
    <property type="entry name" value="ABC_transporter-like_ATP-bd"/>
</dbReference>
<accession>A0A1H9HL53</accession>
<evidence type="ECO:0000256" key="4">
    <source>
        <dbReference type="ARBA" id="ARBA00022840"/>
    </source>
</evidence>